<evidence type="ECO:0000313" key="6">
    <source>
        <dbReference type="EMBL" id="MTS52822.1"/>
    </source>
</evidence>
<evidence type="ECO:0000313" key="8">
    <source>
        <dbReference type="Proteomes" id="UP000431913"/>
    </source>
</evidence>
<dbReference type="PANTHER" id="PTHR16301">
    <property type="entry name" value="IMPACT-RELATED"/>
    <property type="match status" value="1"/>
</dbReference>
<dbReference type="GO" id="GO:0006446">
    <property type="term" value="P:regulation of translational initiation"/>
    <property type="evidence" value="ECO:0007669"/>
    <property type="project" value="TreeGrafter"/>
</dbReference>
<protein>
    <submittedName>
        <fullName evidence="5">DUF1949 domain-containing protein</fullName>
    </submittedName>
    <submittedName>
        <fullName evidence="4">IMPACT family protein</fullName>
    </submittedName>
</protein>
<proteinExistence type="inferred from homology"/>
<evidence type="ECO:0000259" key="2">
    <source>
        <dbReference type="Pfam" id="PF01205"/>
    </source>
</evidence>
<evidence type="ECO:0000256" key="1">
    <source>
        <dbReference type="ARBA" id="ARBA00007665"/>
    </source>
</evidence>
<name>A0A0D8J2Y9_9FIRM</name>
<keyword evidence="7" id="KW-1185">Reference proteome</keyword>
<dbReference type="PATRIC" id="fig|1550024.3.peg.642"/>
<comment type="similarity">
    <text evidence="1">Belongs to the IMPACT family.</text>
</comment>
<dbReference type="InterPro" id="IPR036956">
    <property type="entry name" value="Impact_N_sf"/>
</dbReference>
<dbReference type="Proteomes" id="UP000431913">
    <property type="component" value="Unassembled WGS sequence"/>
</dbReference>
<dbReference type="InterPro" id="IPR020568">
    <property type="entry name" value="Ribosomal_Su5_D2-typ_SF"/>
</dbReference>
<dbReference type="InterPro" id="IPR035647">
    <property type="entry name" value="EFG_III/V"/>
</dbReference>
<reference evidence="6 9" key="2">
    <citation type="journal article" date="2019" name="Nat. Med.">
        <title>A library of human gut bacterial isolates paired with longitudinal multiomics data enables mechanistic microbiome research.</title>
        <authorList>
            <person name="Poyet M."/>
            <person name="Groussin M."/>
            <person name="Gibbons S.M."/>
            <person name="Avila-Pacheco J."/>
            <person name="Jiang X."/>
            <person name="Kearney S.M."/>
            <person name="Perrotta A.R."/>
            <person name="Berdy B."/>
            <person name="Zhao S."/>
            <person name="Lieberman T.D."/>
            <person name="Swanson P.K."/>
            <person name="Smith M."/>
            <person name="Roesemann S."/>
            <person name="Alexander J.E."/>
            <person name="Rich S.A."/>
            <person name="Livny J."/>
            <person name="Vlamakis H."/>
            <person name="Clish C."/>
            <person name="Bullock K."/>
            <person name="Deik A."/>
            <person name="Scott J."/>
            <person name="Pierce K.A."/>
            <person name="Xavier R.J."/>
            <person name="Alm E.J."/>
        </authorList>
    </citation>
    <scope>NUCLEOTIDE SEQUENCE [LARGE SCALE GENOMIC DNA]</scope>
    <source>
        <strain evidence="6 9">BIOML-A7</strain>
    </source>
</reference>
<feature type="domain" description="Impact N-terminal" evidence="2">
    <location>
        <begin position="18"/>
        <end position="122"/>
    </location>
</feature>
<reference evidence="5 8" key="3">
    <citation type="submission" date="2019-08" db="EMBL/GenBank/DDBJ databases">
        <title>In-depth cultivation of the pig gut microbiome towards novel bacterial diversity and tailored functional studies.</title>
        <authorList>
            <person name="Wylensek D."/>
            <person name="Hitch T.C.A."/>
            <person name="Clavel T."/>
        </authorList>
    </citation>
    <scope>NUCLEOTIDE SEQUENCE [LARGE SCALE GENOMIC DNA]</scope>
    <source>
        <strain evidence="5 8">WCA3-601-WT-6J</strain>
    </source>
</reference>
<dbReference type="EMBL" id="VUNJ01000004">
    <property type="protein sequence ID" value="MST91265.1"/>
    <property type="molecule type" value="Genomic_DNA"/>
</dbReference>
<evidence type="ECO:0000313" key="7">
    <source>
        <dbReference type="Proteomes" id="UP000032483"/>
    </source>
</evidence>
<dbReference type="InterPro" id="IPR023582">
    <property type="entry name" value="Impact"/>
</dbReference>
<organism evidence="4 7">
    <name type="scientific">Ruthenibacterium lactatiformans</name>
    <dbReference type="NCBI Taxonomy" id="1550024"/>
    <lineage>
        <taxon>Bacteria</taxon>
        <taxon>Bacillati</taxon>
        <taxon>Bacillota</taxon>
        <taxon>Clostridia</taxon>
        <taxon>Eubacteriales</taxon>
        <taxon>Oscillospiraceae</taxon>
        <taxon>Ruthenibacterium</taxon>
    </lineage>
</organism>
<reference evidence="4" key="1">
    <citation type="submission" date="2015-02" db="EMBL/GenBank/DDBJ databases">
        <title>A novel member of the family Ruminococcaceae isolated from human feces.</title>
        <authorList>
            <person name="Shkoporov A.N."/>
            <person name="Chaplin A.V."/>
            <person name="Motuzova O.V."/>
            <person name="Kafarskaia L.I."/>
            <person name="Khokhlova E.V."/>
            <person name="Efimov B.A."/>
        </authorList>
    </citation>
    <scope>NUCLEOTIDE SEQUENCE [LARGE SCALE GENOMIC DNA]</scope>
    <source>
        <strain evidence="4">585-1</strain>
    </source>
</reference>
<dbReference type="EMBL" id="WMZR01000024">
    <property type="protein sequence ID" value="MTS52822.1"/>
    <property type="molecule type" value="Genomic_DNA"/>
</dbReference>
<dbReference type="Proteomes" id="UP000449193">
    <property type="component" value="Unassembled WGS sequence"/>
</dbReference>
<accession>A0A0D8J2Y9</accession>
<dbReference type="EMBL" id="JXXK01000002">
    <property type="protein sequence ID" value="KJF41257.1"/>
    <property type="molecule type" value="Genomic_DNA"/>
</dbReference>
<sequence length="206" mass="22500">MEAYKTIQGTAQARIEEKKSEFIAHAAFADTEEKALAFLNGIRAKHRTANHNVYAYILRDGARMRYSDDGEPAKTSGLPTLEAIRHAGLVDCIVVTTRYFGGTLLGTGGLVRAYTAAANAVLAAAKQVTVQVCVRGVLRVEYPLYELAQRLLADAGARLEEVQFADRVTLPFVMLAGGETQLLPKLQELCRGSADIMFSKPYFAPF</sequence>
<dbReference type="SUPFAM" id="SSF54211">
    <property type="entry name" value="Ribosomal protein S5 domain 2-like"/>
    <property type="match status" value="1"/>
</dbReference>
<dbReference type="AlphaFoldDB" id="A0A0D8J2Y9"/>
<dbReference type="Proteomes" id="UP000032483">
    <property type="component" value="Unassembled WGS sequence"/>
</dbReference>
<comment type="caution">
    <text evidence="4">The sequence shown here is derived from an EMBL/GenBank/DDBJ whole genome shotgun (WGS) entry which is preliminary data.</text>
</comment>
<dbReference type="InterPro" id="IPR001498">
    <property type="entry name" value="Impact_N"/>
</dbReference>
<evidence type="ECO:0000259" key="3">
    <source>
        <dbReference type="Pfam" id="PF09186"/>
    </source>
</evidence>
<dbReference type="PANTHER" id="PTHR16301:SF20">
    <property type="entry name" value="IMPACT FAMILY MEMBER YIGZ"/>
    <property type="match status" value="1"/>
</dbReference>
<dbReference type="Gene3D" id="3.30.230.30">
    <property type="entry name" value="Impact, N-terminal domain"/>
    <property type="match status" value="1"/>
</dbReference>
<dbReference type="Pfam" id="PF09186">
    <property type="entry name" value="DUF1949"/>
    <property type="match status" value="1"/>
</dbReference>
<dbReference type="Pfam" id="PF01205">
    <property type="entry name" value="Impact_N"/>
    <property type="match status" value="1"/>
</dbReference>
<dbReference type="GO" id="GO:0005737">
    <property type="term" value="C:cytoplasm"/>
    <property type="evidence" value="ECO:0007669"/>
    <property type="project" value="TreeGrafter"/>
</dbReference>
<gene>
    <name evidence="5" type="ORF">FYJ76_04835</name>
    <name evidence="6" type="ORF">GMD52_14955</name>
    <name evidence="4" type="ORF">TQ39_02870</name>
</gene>
<dbReference type="SUPFAM" id="SSF54980">
    <property type="entry name" value="EF-G C-terminal domain-like"/>
    <property type="match status" value="1"/>
</dbReference>
<feature type="domain" description="UPF0029" evidence="3">
    <location>
        <begin position="138"/>
        <end position="192"/>
    </location>
</feature>
<evidence type="ECO:0000313" key="9">
    <source>
        <dbReference type="Proteomes" id="UP000449193"/>
    </source>
</evidence>
<evidence type="ECO:0000313" key="4">
    <source>
        <dbReference type="EMBL" id="KJF41257.1"/>
    </source>
</evidence>
<evidence type="ECO:0000313" key="5">
    <source>
        <dbReference type="EMBL" id="MST91265.1"/>
    </source>
</evidence>
<dbReference type="InterPro" id="IPR015269">
    <property type="entry name" value="UPF0029_Impact_C"/>
</dbReference>